<gene>
    <name evidence="1" type="ORF">S01H1_46540</name>
</gene>
<sequence length="190" mass="19626">MKRLALAILVVTAVAATVFLALNRPGAEASPDFTITVDSTDDTDTRDWELTLREAMKLATGELLLGELKQGECNQVSGTSWEFPLGPCEAKHSPGGASADTIVFSGGDFPPGGSATIALSYSLPALDTGNDSVDGSATVVAVDGGWPSITPFDCFEITSDNNSIKGLEINGCWAGVDIRDGAQDNTIGGS</sequence>
<protein>
    <submittedName>
        <fullName evidence="1">Uncharacterized protein</fullName>
    </submittedName>
</protein>
<proteinExistence type="predicted"/>
<comment type="caution">
    <text evidence="1">The sequence shown here is derived from an EMBL/GenBank/DDBJ whole genome shotgun (WGS) entry which is preliminary data.</text>
</comment>
<name>X0USC7_9ZZZZ</name>
<organism evidence="1">
    <name type="scientific">marine sediment metagenome</name>
    <dbReference type="NCBI Taxonomy" id="412755"/>
    <lineage>
        <taxon>unclassified sequences</taxon>
        <taxon>metagenomes</taxon>
        <taxon>ecological metagenomes</taxon>
    </lineage>
</organism>
<feature type="non-terminal residue" evidence="1">
    <location>
        <position position="190"/>
    </location>
</feature>
<dbReference type="AlphaFoldDB" id="X0USC7"/>
<dbReference type="EMBL" id="BARS01029804">
    <property type="protein sequence ID" value="GAG08749.1"/>
    <property type="molecule type" value="Genomic_DNA"/>
</dbReference>
<reference evidence="1" key="1">
    <citation type="journal article" date="2014" name="Front. Microbiol.">
        <title>High frequency of phylogenetically diverse reductive dehalogenase-homologous genes in deep subseafloor sedimentary metagenomes.</title>
        <authorList>
            <person name="Kawai M."/>
            <person name="Futagami T."/>
            <person name="Toyoda A."/>
            <person name="Takaki Y."/>
            <person name="Nishi S."/>
            <person name="Hori S."/>
            <person name="Arai W."/>
            <person name="Tsubouchi T."/>
            <person name="Morono Y."/>
            <person name="Uchiyama I."/>
            <person name="Ito T."/>
            <person name="Fujiyama A."/>
            <person name="Inagaki F."/>
            <person name="Takami H."/>
        </authorList>
    </citation>
    <scope>NUCLEOTIDE SEQUENCE</scope>
    <source>
        <strain evidence="1">Expedition CK06-06</strain>
    </source>
</reference>
<accession>X0USC7</accession>
<evidence type="ECO:0000313" key="1">
    <source>
        <dbReference type="EMBL" id="GAG08749.1"/>
    </source>
</evidence>